<proteinExistence type="predicted"/>
<evidence type="ECO:0000313" key="3">
    <source>
        <dbReference type="Proteomes" id="UP001257277"/>
    </source>
</evidence>
<comment type="caution">
    <text evidence="2">The sequence shown here is derived from an EMBL/GenBank/DDBJ whole genome shotgun (WGS) entry which is preliminary data.</text>
</comment>
<gene>
    <name evidence="2" type="ORF">RQM59_12995</name>
</gene>
<dbReference type="EMBL" id="JAVTTO010000005">
    <property type="protein sequence ID" value="MDT7833304.1"/>
    <property type="molecule type" value="Genomic_DNA"/>
</dbReference>
<dbReference type="InterPro" id="IPR014710">
    <property type="entry name" value="RmlC-like_jellyroll"/>
</dbReference>
<evidence type="ECO:0000313" key="2">
    <source>
        <dbReference type="EMBL" id="MDT7833304.1"/>
    </source>
</evidence>
<name>A0ABU3LJB9_9FLAO</name>
<dbReference type="Proteomes" id="UP001257277">
    <property type="component" value="Unassembled WGS sequence"/>
</dbReference>
<dbReference type="CDD" id="cd00038">
    <property type="entry name" value="CAP_ED"/>
    <property type="match status" value="1"/>
</dbReference>
<protein>
    <submittedName>
        <fullName evidence="2">Crp/Fnr family transcriptional regulator</fullName>
    </submittedName>
</protein>
<dbReference type="InterPro" id="IPR018490">
    <property type="entry name" value="cNMP-bd_dom_sf"/>
</dbReference>
<dbReference type="Gene3D" id="1.10.10.10">
    <property type="entry name" value="Winged helix-like DNA-binding domain superfamily/Winged helix DNA-binding domain"/>
    <property type="match status" value="1"/>
</dbReference>
<organism evidence="2 3">
    <name type="scientific">Asprobacillus argus</name>
    <dbReference type="NCBI Taxonomy" id="3076534"/>
    <lineage>
        <taxon>Bacteria</taxon>
        <taxon>Pseudomonadati</taxon>
        <taxon>Bacteroidota</taxon>
        <taxon>Flavobacteriia</taxon>
        <taxon>Flavobacteriales</taxon>
        <taxon>Flavobacteriaceae</taxon>
        <taxon>Asprobacillus</taxon>
    </lineage>
</organism>
<feature type="domain" description="Cyclic nucleotide-binding" evidence="1">
    <location>
        <begin position="1"/>
        <end position="103"/>
    </location>
</feature>
<dbReference type="RefSeq" id="WP_349242556.1">
    <property type="nucleotide sequence ID" value="NZ_JAVTTO010000005.1"/>
</dbReference>
<dbReference type="SUPFAM" id="SSF51206">
    <property type="entry name" value="cAMP-binding domain-like"/>
    <property type="match status" value="1"/>
</dbReference>
<dbReference type="InterPro" id="IPR000595">
    <property type="entry name" value="cNMP-bd_dom"/>
</dbReference>
<keyword evidence="3" id="KW-1185">Reference proteome</keyword>
<dbReference type="InterPro" id="IPR036388">
    <property type="entry name" value="WH-like_DNA-bd_sf"/>
</dbReference>
<dbReference type="Gene3D" id="2.60.120.10">
    <property type="entry name" value="Jelly Rolls"/>
    <property type="match status" value="1"/>
</dbReference>
<accession>A0ABU3LJB9</accession>
<evidence type="ECO:0000259" key="1">
    <source>
        <dbReference type="PROSITE" id="PS50042"/>
    </source>
</evidence>
<dbReference type="PROSITE" id="PS50042">
    <property type="entry name" value="CNMP_BINDING_3"/>
    <property type="match status" value="1"/>
</dbReference>
<reference evidence="2 3" key="1">
    <citation type="submission" date="2023-09" db="EMBL/GenBank/DDBJ databases">
        <title>Novel taxa isolated from Blanes Bay.</title>
        <authorList>
            <person name="Rey-Velasco X."/>
            <person name="Lucena T."/>
        </authorList>
    </citation>
    <scope>NUCLEOTIDE SEQUENCE [LARGE SCALE GENOMIC DNA]</scope>
    <source>
        <strain evidence="2 3">S356</strain>
    </source>
</reference>
<dbReference type="Pfam" id="PF00027">
    <property type="entry name" value="cNMP_binding"/>
    <property type="match status" value="1"/>
</dbReference>
<sequence>MSALESLLKALEDHWSHTIELKRNEFLVKKGTVHTNLYWIEEGSVRVFIEDEIEEHTIRFGYQNSIMGALDSFLNDEPTIFYIQALKKCTLRVISKEDYLAFINSKEAYQDIWQKMLEDFVIQQIEREVDLITYSPQKRFERVFKRSPQLFQEIPQKYIASYLRMTPETLSRILKNLD</sequence>